<feature type="transmembrane region" description="Helical" evidence="2">
    <location>
        <begin position="54"/>
        <end position="79"/>
    </location>
</feature>
<dbReference type="EMBL" id="JALLBG020000216">
    <property type="protein sequence ID" value="KAL3758896.1"/>
    <property type="molecule type" value="Genomic_DNA"/>
</dbReference>
<accession>A0ABD3M4F0</accession>
<dbReference type="Proteomes" id="UP001530293">
    <property type="component" value="Unassembled WGS sequence"/>
</dbReference>
<dbReference type="CDD" id="cd02440">
    <property type="entry name" value="AdoMet_MTases"/>
    <property type="match status" value="1"/>
</dbReference>
<gene>
    <name evidence="3" type="ORF">ACHAWU_003168</name>
</gene>
<dbReference type="InterPro" id="IPR029063">
    <property type="entry name" value="SAM-dependent_MTases_sf"/>
</dbReference>
<evidence type="ECO:0008006" key="5">
    <source>
        <dbReference type="Google" id="ProtNLM"/>
    </source>
</evidence>
<dbReference type="Gene3D" id="3.40.50.150">
    <property type="entry name" value="Vaccinia Virus protein VP39"/>
    <property type="match status" value="1"/>
</dbReference>
<keyword evidence="2" id="KW-1133">Transmembrane helix</keyword>
<comment type="caution">
    <text evidence="3">The sequence shown here is derived from an EMBL/GenBank/DDBJ whole genome shotgun (WGS) entry which is preliminary data.</text>
</comment>
<organism evidence="3 4">
    <name type="scientific">Discostella pseudostelligera</name>
    <dbReference type="NCBI Taxonomy" id="259834"/>
    <lineage>
        <taxon>Eukaryota</taxon>
        <taxon>Sar</taxon>
        <taxon>Stramenopiles</taxon>
        <taxon>Ochrophyta</taxon>
        <taxon>Bacillariophyta</taxon>
        <taxon>Coscinodiscophyceae</taxon>
        <taxon>Thalassiosirophycidae</taxon>
        <taxon>Stephanodiscales</taxon>
        <taxon>Stephanodiscaceae</taxon>
        <taxon>Discostella</taxon>
    </lineage>
</organism>
<keyword evidence="2" id="KW-0812">Transmembrane</keyword>
<name>A0ABD3M4F0_9STRA</name>
<evidence type="ECO:0000256" key="2">
    <source>
        <dbReference type="SAM" id="Phobius"/>
    </source>
</evidence>
<protein>
    <recommendedName>
        <fullName evidence="5">Methyltransferase type 11 domain-containing protein</fullName>
    </recommendedName>
</protein>
<evidence type="ECO:0000313" key="3">
    <source>
        <dbReference type="EMBL" id="KAL3758896.1"/>
    </source>
</evidence>
<dbReference type="Pfam" id="PF13489">
    <property type="entry name" value="Methyltransf_23"/>
    <property type="match status" value="1"/>
</dbReference>
<proteinExistence type="predicted"/>
<evidence type="ECO:0000313" key="4">
    <source>
        <dbReference type="Proteomes" id="UP001530293"/>
    </source>
</evidence>
<keyword evidence="4" id="KW-1185">Reference proteome</keyword>
<feature type="region of interest" description="Disordered" evidence="1">
    <location>
        <begin position="1"/>
        <end position="49"/>
    </location>
</feature>
<reference evidence="3 4" key="1">
    <citation type="submission" date="2024-10" db="EMBL/GenBank/DDBJ databases">
        <title>Updated reference genomes for cyclostephanoid diatoms.</title>
        <authorList>
            <person name="Roberts W.R."/>
            <person name="Alverson A.J."/>
        </authorList>
    </citation>
    <scope>NUCLEOTIDE SEQUENCE [LARGE SCALE GENOMIC DNA]</scope>
    <source>
        <strain evidence="3 4">AJA232-27</strain>
    </source>
</reference>
<evidence type="ECO:0000256" key="1">
    <source>
        <dbReference type="SAM" id="MobiDB-lite"/>
    </source>
</evidence>
<keyword evidence="2" id="KW-0472">Membrane</keyword>
<dbReference type="AlphaFoldDB" id="A0ABD3M4F0"/>
<sequence length="309" mass="34118">MVIRHTPRTPSTPRDDDADPEQARRTLFPGEGSTLGSPRMVSSRRQRNSNGGSIRYSTIVLAGAAALSAVSLFVTYLTWQTSRMASSPNVLLQAFDTGATTSLGTTSTQRKLIQSMQKAPLGSLGPAGTNRTHLHYYDTLFFTAVQFGADAKSIIEVGCASDPFIQYLDWIDQRTCVAPYFVQYGNSSITNEDLGTKIETVTADFMEYQLPNDKKFDLLLCNQVLEHVPDPASFMQKLIASAKTSIISVPYNWEGCGEVCNHKTDFITMSMLTEWSAPYVPVYRGIVTEDGDGKFNKRVIFVFETSQGN</sequence>
<dbReference type="SUPFAM" id="SSF53335">
    <property type="entry name" value="S-adenosyl-L-methionine-dependent methyltransferases"/>
    <property type="match status" value="1"/>
</dbReference>